<dbReference type="Pfam" id="PF13411">
    <property type="entry name" value="MerR_1"/>
    <property type="match status" value="2"/>
</dbReference>
<dbReference type="PANTHER" id="PTHR30204:SF69">
    <property type="entry name" value="MERR-FAMILY TRANSCRIPTIONAL REGULATOR"/>
    <property type="match status" value="1"/>
</dbReference>
<evidence type="ECO:0000256" key="3">
    <source>
        <dbReference type="ARBA" id="ARBA00023125"/>
    </source>
</evidence>
<evidence type="ECO:0000256" key="2">
    <source>
        <dbReference type="ARBA" id="ARBA00023015"/>
    </source>
</evidence>
<dbReference type="RefSeq" id="WP_311673395.1">
    <property type="nucleotide sequence ID" value="NZ_JAVREQ010000009.1"/>
</dbReference>
<feature type="region of interest" description="Disordered" evidence="5">
    <location>
        <begin position="245"/>
        <end position="272"/>
    </location>
</feature>
<evidence type="ECO:0000313" key="8">
    <source>
        <dbReference type="Proteomes" id="UP001183414"/>
    </source>
</evidence>
<sequence>MTGADTAAGRLGTTAVARRSGYSPQQVRDLERLGVIAPASRAANGYRLFAEHHVRDLRAYRDLATAVGPVPARRALREIRSLPVDRAAALVSSFHLALARERDDALAAQEALLLIRAEGSTDAEPAAGDAMTIRELAVALGVPASTLRFWEKAELLTPERVGTRAGTARRYPVPVVREARIVAALRAAGYGVPEVRQTMHAIRKLREVEDPLTALAARVGALARRTLALLRAGSVLSEIIESPVGQPTRRARTHPGQEPEVKRPVGVKPLRS</sequence>
<name>A0ABU2NSL2_9ACTN</name>
<dbReference type="InterPro" id="IPR000551">
    <property type="entry name" value="MerR-type_HTH_dom"/>
</dbReference>
<comment type="caution">
    <text evidence="7">The sequence shown here is derived from an EMBL/GenBank/DDBJ whole genome shotgun (WGS) entry which is preliminary data.</text>
</comment>
<feature type="domain" description="HTH merR-type" evidence="6">
    <location>
        <begin position="130"/>
        <end position="201"/>
    </location>
</feature>
<organism evidence="7 8">
    <name type="scientific">Streptomyces hazeniae</name>
    <dbReference type="NCBI Taxonomy" id="3075538"/>
    <lineage>
        <taxon>Bacteria</taxon>
        <taxon>Bacillati</taxon>
        <taxon>Actinomycetota</taxon>
        <taxon>Actinomycetes</taxon>
        <taxon>Kitasatosporales</taxon>
        <taxon>Streptomycetaceae</taxon>
        <taxon>Streptomyces</taxon>
    </lineage>
</organism>
<accession>A0ABU2NSL2</accession>
<dbReference type="Gene3D" id="1.10.1660.10">
    <property type="match status" value="2"/>
</dbReference>
<dbReference type="InterPro" id="IPR047057">
    <property type="entry name" value="MerR_fam"/>
</dbReference>
<dbReference type="EMBL" id="JAVREQ010000009">
    <property type="protein sequence ID" value="MDT0379596.1"/>
    <property type="molecule type" value="Genomic_DNA"/>
</dbReference>
<feature type="domain" description="HTH merR-type" evidence="6">
    <location>
        <begin position="16"/>
        <end position="58"/>
    </location>
</feature>
<dbReference type="SMART" id="SM00422">
    <property type="entry name" value="HTH_MERR"/>
    <property type="match status" value="2"/>
</dbReference>
<keyword evidence="4" id="KW-0804">Transcription</keyword>
<keyword evidence="3" id="KW-0238">DNA-binding</keyword>
<proteinExistence type="predicted"/>
<dbReference type="PANTHER" id="PTHR30204">
    <property type="entry name" value="REDOX-CYCLING DRUG-SENSING TRANSCRIPTIONAL ACTIVATOR SOXR"/>
    <property type="match status" value="1"/>
</dbReference>
<evidence type="ECO:0000259" key="6">
    <source>
        <dbReference type="PROSITE" id="PS50937"/>
    </source>
</evidence>
<reference evidence="8" key="1">
    <citation type="submission" date="2023-07" db="EMBL/GenBank/DDBJ databases">
        <title>30 novel species of actinomycetes from the DSMZ collection.</title>
        <authorList>
            <person name="Nouioui I."/>
        </authorList>
    </citation>
    <scope>NUCLEOTIDE SEQUENCE [LARGE SCALE GENOMIC DNA]</scope>
    <source>
        <strain evidence="8">DSM 42041</strain>
    </source>
</reference>
<evidence type="ECO:0000256" key="4">
    <source>
        <dbReference type="ARBA" id="ARBA00023163"/>
    </source>
</evidence>
<dbReference type="Proteomes" id="UP001183414">
    <property type="component" value="Unassembled WGS sequence"/>
</dbReference>
<evidence type="ECO:0000256" key="1">
    <source>
        <dbReference type="ARBA" id="ARBA00022491"/>
    </source>
</evidence>
<evidence type="ECO:0000256" key="5">
    <source>
        <dbReference type="SAM" id="MobiDB-lite"/>
    </source>
</evidence>
<dbReference type="SUPFAM" id="SSF46955">
    <property type="entry name" value="Putative DNA-binding domain"/>
    <property type="match status" value="2"/>
</dbReference>
<keyword evidence="8" id="KW-1185">Reference proteome</keyword>
<evidence type="ECO:0000313" key="7">
    <source>
        <dbReference type="EMBL" id="MDT0379596.1"/>
    </source>
</evidence>
<gene>
    <name evidence="7" type="ORF">RM572_12550</name>
</gene>
<keyword evidence="1" id="KW-0678">Repressor</keyword>
<protein>
    <submittedName>
        <fullName evidence="7">MerR family transcriptional regulator</fullName>
    </submittedName>
</protein>
<dbReference type="InterPro" id="IPR009061">
    <property type="entry name" value="DNA-bd_dom_put_sf"/>
</dbReference>
<dbReference type="PROSITE" id="PS50937">
    <property type="entry name" value="HTH_MERR_2"/>
    <property type="match status" value="2"/>
</dbReference>
<keyword evidence="2" id="KW-0805">Transcription regulation</keyword>